<protein>
    <submittedName>
        <fullName evidence="2">Uncharacterized protein</fullName>
    </submittedName>
</protein>
<dbReference type="GeneID" id="94582915"/>
<name>A0A1D8NAF3_YARLL</name>
<dbReference type="VEuPathDB" id="FungiDB:YALI1_C14027g"/>
<evidence type="ECO:0000313" key="2">
    <source>
        <dbReference type="EMBL" id="AOW02617.1"/>
    </source>
</evidence>
<dbReference type="AlphaFoldDB" id="A0A1D8NAF3"/>
<dbReference type="RefSeq" id="XP_068138378.1">
    <property type="nucleotide sequence ID" value="XM_068282277.1"/>
</dbReference>
<organism evidence="2 3">
    <name type="scientific">Yarrowia lipolytica</name>
    <name type="common">Candida lipolytica</name>
    <dbReference type="NCBI Taxonomy" id="4952"/>
    <lineage>
        <taxon>Eukaryota</taxon>
        <taxon>Fungi</taxon>
        <taxon>Dikarya</taxon>
        <taxon>Ascomycota</taxon>
        <taxon>Saccharomycotina</taxon>
        <taxon>Dipodascomycetes</taxon>
        <taxon>Dipodascales</taxon>
        <taxon>Dipodascales incertae sedis</taxon>
        <taxon>Yarrowia</taxon>
    </lineage>
</organism>
<accession>A0A1D8NAF3</accession>
<evidence type="ECO:0000256" key="1">
    <source>
        <dbReference type="SAM" id="MobiDB-lite"/>
    </source>
</evidence>
<feature type="region of interest" description="Disordered" evidence="1">
    <location>
        <begin position="61"/>
        <end position="81"/>
    </location>
</feature>
<reference evidence="2 3" key="1">
    <citation type="journal article" date="2016" name="PLoS ONE">
        <title>Sequence Assembly of Yarrowia lipolytica Strain W29/CLIB89 Shows Transposable Element Diversity.</title>
        <authorList>
            <person name="Magnan C."/>
            <person name="Yu J."/>
            <person name="Chang I."/>
            <person name="Jahn E."/>
            <person name="Kanomata Y."/>
            <person name="Wu J."/>
            <person name="Zeller M."/>
            <person name="Oakes M."/>
            <person name="Baldi P."/>
            <person name="Sandmeyer S."/>
        </authorList>
    </citation>
    <scope>NUCLEOTIDE SEQUENCE [LARGE SCALE GENOMIC DNA]</scope>
    <source>
        <strain evidence="3">CLIB89(W29)</strain>
    </source>
</reference>
<dbReference type="Proteomes" id="UP000182444">
    <property type="component" value="Chromosome 1C"/>
</dbReference>
<dbReference type="EMBL" id="CP017555">
    <property type="protein sequence ID" value="AOW02617.1"/>
    <property type="molecule type" value="Genomic_DNA"/>
</dbReference>
<evidence type="ECO:0000313" key="3">
    <source>
        <dbReference type="Proteomes" id="UP000182444"/>
    </source>
</evidence>
<feature type="compositionally biased region" description="Polar residues" evidence="1">
    <location>
        <begin position="71"/>
        <end position="81"/>
    </location>
</feature>
<proteinExistence type="predicted"/>
<feature type="compositionally biased region" description="Low complexity" evidence="1">
    <location>
        <begin position="61"/>
        <end position="70"/>
    </location>
</feature>
<sequence length="81" mass="8933">MSICDRIVTVTGRFGVQYAIVPQSLETTLSFFQFSFFLAGRIHRMQPTIIGPTFSSANHHNSASFSHSTTKATATNPSHMI</sequence>
<gene>
    <name evidence="2" type="ORF">YALI1_C14027g</name>
</gene>